<dbReference type="PANTHER" id="PTHR21301:SF13">
    <property type="match status" value="1"/>
</dbReference>
<dbReference type="AlphaFoldDB" id="A0AAD1SGY7"/>
<protein>
    <submittedName>
        <fullName evidence="1">Uncharacterized protein</fullName>
    </submittedName>
</protein>
<proteinExistence type="predicted"/>
<evidence type="ECO:0000313" key="2">
    <source>
        <dbReference type="Proteomes" id="UP001295444"/>
    </source>
</evidence>
<sequence length="163" mass="18625">MIMIMIIIMSVINRQDNLTRKERKALKALMQDKNIIIKAADKGGGVVIMNSQDYTNENRRLLSDTNTYLKLKQIPRLLFMDELVELINMGKERGILSKRESDHILCKHPKLAVFYHLPKIHKSLINPPGRPIISGLGSLTSNLSEYVDQFLQPVVLEDLFQIG</sequence>
<organism evidence="1 2">
    <name type="scientific">Pelobates cultripes</name>
    <name type="common">Western spadefoot toad</name>
    <dbReference type="NCBI Taxonomy" id="61616"/>
    <lineage>
        <taxon>Eukaryota</taxon>
        <taxon>Metazoa</taxon>
        <taxon>Chordata</taxon>
        <taxon>Craniata</taxon>
        <taxon>Vertebrata</taxon>
        <taxon>Euteleostomi</taxon>
        <taxon>Amphibia</taxon>
        <taxon>Batrachia</taxon>
        <taxon>Anura</taxon>
        <taxon>Pelobatoidea</taxon>
        <taxon>Pelobatidae</taxon>
        <taxon>Pelobates</taxon>
    </lineage>
</organism>
<accession>A0AAD1SGY7</accession>
<dbReference type="Proteomes" id="UP001295444">
    <property type="component" value="Chromosome 06"/>
</dbReference>
<reference evidence="1" key="1">
    <citation type="submission" date="2022-03" db="EMBL/GenBank/DDBJ databases">
        <authorList>
            <person name="Alioto T."/>
            <person name="Alioto T."/>
            <person name="Gomez Garrido J."/>
        </authorList>
    </citation>
    <scope>NUCLEOTIDE SEQUENCE</scope>
</reference>
<dbReference type="PANTHER" id="PTHR21301">
    <property type="entry name" value="REVERSE TRANSCRIPTASE"/>
    <property type="match status" value="1"/>
</dbReference>
<gene>
    <name evidence="1" type="ORF">PECUL_23A013103</name>
</gene>
<name>A0AAD1SGY7_PELCU</name>
<keyword evidence="2" id="KW-1185">Reference proteome</keyword>
<feature type="non-terminal residue" evidence="1">
    <location>
        <position position="163"/>
    </location>
</feature>
<feature type="non-terminal residue" evidence="1">
    <location>
        <position position="1"/>
    </location>
</feature>
<evidence type="ECO:0000313" key="1">
    <source>
        <dbReference type="EMBL" id="CAH2299139.1"/>
    </source>
</evidence>
<dbReference type="EMBL" id="OW240917">
    <property type="protein sequence ID" value="CAH2299139.1"/>
    <property type="molecule type" value="Genomic_DNA"/>
</dbReference>